<evidence type="ECO:0000313" key="2">
    <source>
        <dbReference type="EMBL" id="CDF85370.1"/>
    </source>
</evidence>
<dbReference type="InterPro" id="IPR016917">
    <property type="entry name" value="UCP029393"/>
</dbReference>
<sequence>MLRSYIRLVLFAIGLLVGVQVPGFIKDYALRVDAHRAEAAQALDGFRSTAGQYFSGDLNALVAHYRGSPDPVFQRDGDNVERVLRRSQLFDREWQILQGPWYTRAWHLFSAPNRELLEETLSGYSYQVLLSPEAIGWAIGGGLLLSWIVELIIVSIGALAGFGDNRQTAARRHWN</sequence>
<dbReference type="AlphaFoldDB" id="A0A024HK07"/>
<dbReference type="PATRIC" id="fig|1301098.3.peg.4048"/>
<keyword evidence="1" id="KW-1133">Transmembrane helix</keyword>
<dbReference type="PIRSF" id="PIRSF029393">
    <property type="entry name" value="UCP029393"/>
    <property type="match status" value="1"/>
</dbReference>
<dbReference type="eggNOG" id="ENOG5032YDB">
    <property type="taxonomic scope" value="Bacteria"/>
</dbReference>
<evidence type="ECO:0000256" key="1">
    <source>
        <dbReference type="SAM" id="Phobius"/>
    </source>
</evidence>
<dbReference type="STRING" id="1301098.PKB_4041"/>
<gene>
    <name evidence="2" type="ORF">PKB_4041</name>
</gene>
<organism evidence="2 3">
    <name type="scientific">Pseudomonas knackmussii (strain DSM 6978 / CCUG 54928 / LMG 23759 / B13)</name>
    <dbReference type="NCBI Taxonomy" id="1301098"/>
    <lineage>
        <taxon>Bacteria</taxon>
        <taxon>Pseudomonadati</taxon>
        <taxon>Pseudomonadota</taxon>
        <taxon>Gammaproteobacteria</taxon>
        <taxon>Pseudomonadales</taxon>
        <taxon>Pseudomonadaceae</taxon>
        <taxon>Pseudomonas</taxon>
    </lineage>
</organism>
<protein>
    <recommendedName>
        <fullName evidence="4">DUF2937 domain-containing protein</fullName>
    </recommendedName>
</protein>
<reference evidence="2 3" key="2">
    <citation type="submission" date="2014-05" db="EMBL/GenBank/DDBJ databases">
        <title>Genome sequence of the 3-chlorobenzoate degrading bacterium Pseudomonas knackmussii B13 shows multiple evidence for horizontal gene transfer.</title>
        <authorList>
            <person name="Miyazaki R."/>
            <person name="Bertelli C."/>
            <person name="Falquet L."/>
            <person name="Robinson-Rechavi M."/>
            <person name="Gharib W."/>
            <person name="Roy S."/>
            <person name="Van der Meer J.R."/>
        </authorList>
    </citation>
    <scope>NUCLEOTIDE SEQUENCE [LARGE SCALE GENOMIC DNA]</scope>
    <source>
        <strain evidence="2 3">B13</strain>
    </source>
</reference>
<dbReference type="InterPro" id="IPR022584">
    <property type="entry name" value="DUF2937"/>
</dbReference>
<dbReference type="Pfam" id="PF11157">
    <property type="entry name" value="DUF2937"/>
    <property type="match status" value="1"/>
</dbReference>
<proteinExistence type="predicted"/>
<reference evidence="2 3" key="1">
    <citation type="submission" date="2013-03" db="EMBL/GenBank/DDBJ databases">
        <authorList>
            <person name="Linke B."/>
        </authorList>
    </citation>
    <scope>NUCLEOTIDE SEQUENCE [LARGE SCALE GENOMIC DNA]</scope>
    <source>
        <strain evidence="2 3">B13</strain>
    </source>
</reference>
<keyword evidence="1" id="KW-0812">Transmembrane</keyword>
<feature type="transmembrane region" description="Helical" evidence="1">
    <location>
        <begin position="134"/>
        <end position="162"/>
    </location>
</feature>
<dbReference type="OrthoDB" id="7021410at2"/>
<keyword evidence="1" id="KW-0472">Membrane</keyword>
<dbReference type="HOGENOM" id="CLU_119061_0_0_6"/>
<name>A0A024HK07_PSEKB</name>
<dbReference type="EMBL" id="HG322950">
    <property type="protein sequence ID" value="CDF85370.1"/>
    <property type="molecule type" value="Genomic_DNA"/>
</dbReference>
<keyword evidence="3" id="KW-1185">Reference proteome</keyword>
<dbReference type="Proteomes" id="UP000025241">
    <property type="component" value="Chromosome I"/>
</dbReference>
<dbReference type="RefSeq" id="WP_043253805.1">
    <property type="nucleotide sequence ID" value="NZ_HG322950.1"/>
</dbReference>
<accession>A0A024HK07</accession>
<evidence type="ECO:0008006" key="4">
    <source>
        <dbReference type="Google" id="ProtNLM"/>
    </source>
</evidence>
<dbReference type="KEGG" id="pkc:PKB_4041"/>
<evidence type="ECO:0000313" key="3">
    <source>
        <dbReference type="Proteomes" id="UP000025241"/>
    </source>
</evidence>